<evidence type="ECO:0000256" key="1">
    <source>
        <dbReference type="SAM" id="MobiDB-lite"/>
    </source>
</evidence>
<keyword evidence="2" id="KW-1133">Transmembrane helix</keyword>
<accession>A0A1F5VU24</accession>
<dbReference type="EMBL" id="MFGW01000083">
    <property type="protein sequence ID" value="OGF66833.1"/>
    <property type="molecule type" value="Genomic_DNA"/>
</dbReference>
<feature type="region of interest" description="Disordered" evidence="1">
    <location>
        <begin position="85"/>
        <end position="106"/>
    </location>
</feature>
<organism evidence="3 4">
    <name type="scientific">Candidatus Fischerbacteria bacterium RBG_13_37_8</name>
    <dbReference type="NCBI Taxonomy" id="1817863"/>
    <lineage>
        <taxon>Bacteria</taxon>
        <taxon>Candidatus Fischeribacteriota</taxon>
    </lineage>
</organism>
<evidence type="ECO:0000313" key="4">
    <source>
        <dbReference type="Proteomes" id="UP000178943"/>
    </source>
</evidence>
<keyword evidence="2" id="KW-0812">Transmembrane</keyword>
<proteinExistence type="predicted"/>
<name>A0A1F5VU24_9BACT</name>
<protein>
    <recommendedName>
        <fullName evidence="5">Fibronectin type-III domain-containing protein</fullName>
    </recommendedName>
</protein>
<dbReference type="Proteomes" id="UP000178943">
    <property type="component" value="Unassembled WGS sequence"/>
</dbReference>
<evidence type="ECO:0000313" key="3">
    <source>
        <dbReference type="EMBL" id="OGF66833.1"/>
    </source>
</evidence>
<gene>
    <name evidence="3" type="ORF">A2Y62_10670</name>
</gene>
<feature type="transmembrane region" description="Helical" evidence="2">
    <location>
        <begin position="20"/>
        <end position="40"/>
    </location>
</feature>
<evidence type="ECO:0008006" key="5">
    <source>
        <dbReference type="Google" id="ProtNLM"/>
    </source>
</evidence>
<keyword evidence="2" id="KW-0472">Membrane</keyword>
<sequence length="689" mass="74087">MSKNSLPIKSREKHRHSNSALLFSVMFALCFIIAFSVMTVPSTVAKENDSKKQNDDSLVKGTFKGVFTAVKFDISPPLAEIPPIPPDGICTMRPDEESDSGNEGPYGVQDMDSALQSINGPLLIPAPSVTFPALGNLCNCSPPDPNGDIGPNHFVIMTNLSFAIYNRSGVLLYGPALNNTLWAGFGGACQTQNSGDPIVLYDPLADRWLMTQFTAASPYMDCVALSTSSNPLGTYYRWAFPAGGNVLPDYPKYGVWPDAYYLSTREVSASLIGAYALNRAQMLAGNPTPQVIQFLVAQSYNNGDGLLPADFDGERLPPAGSPNYWLGTMDNGGPYGAPQDAITLWKYQVDWVTPANSTFTLTNTIPVAAFDSVFPCTPTSRSCIPQPGTTNKVDILSYRQRPLFRNAYRNYGTHESLVTNQSVDVNNGVTAGARWYEIRSPNSSPVIYQQGTYAPGTTDGIFRWMGSIAMDSAGNMGLGYSTSNATAPNYPSIKYTGRLSTDPLGTMPQGEQTIVNGAGSQTSSTRWGDYTSMSVDPVDDCTFWHFNQYFATSSANGWATYVGAFKFNECTPRGAGEPGPILLAKSSNLVISWPALPDGCGNRDYAVYKGDLAGLLSTTNYNHLSVTCTTSNTTTYSMAMPSDASAYFLVTSESAFDEGSYGRNSGGTERPQAATSPCRSLQTIGACPP</sequence>
<feature type="region of interest" description="Disordered" evidence="1">
    <location>
        <begin position="659"/>
        <end position="678"/>
    </location>
</feature>
<evidence type="ECO:0000256" key="2">
    <source>
        <dbReference type="SAM" id="Phobius"/>
    </source>
</evidence>
<reference evidence="3 4" key="1">
    <citation type="journal article" date="2016" name="Nat. Commun.">
        <title>Thousands of microbial genomes shed light on interconnected biogeochemical processes in an aquifer system.</title>
        <authorList>
            <person name="Anantharaman K."/>
            <person name="Brown C.T."/>
            <person name="Hug L.A."/>
            <person name="Sharon I."/>
            <person name="Castelle C.J."/>
            <person name="Probst A.J."/>
            <person name="Thomas B.C."/>
            <person name="Singh A."/>
            <person name="Wilkins M.J."/>
            <person name="Karaoz U."/>
            <person name="Brodie E.L."/>
            <person name="Williams K.H."/>
            <person name="Hubbard S.S."/>
            <person name="Banfield J.F."/>
        </authorList>
    </citation>
    <scope>NUCLEOTIDE SEQUENCE [LARGE SCALE GENOMIC DNA]</scope>
</reference>
<dbReference type="AlphaFoldDB" id="A0A1F5VU24"/>
<dbReference type="STRING" id="1817863.A2Y62_10670"/>
<feature type="compositionally biased region" description="Polar residues" evidence="1">
    <location>
        <begin position="662"/>
        <end position="678"/>
    </location>
</feature>
<comment type="caution">
    <text evidence="3">The sequence shown here is derived from an EMBL/GenBank/DDBJ whole genome shotgun (WGS) entry which is preliminary data.</text>
</comment>